<dbReference type="Pfam" id="PF12937">
    <property type="entry name" value="F-box-like"/>
    <property type="match status" value="1"/>
</dbReference>
<evidence type="ECO:0000259" key="1">
    <source>
        <dbReference type="Pfam" id="PF12937"/>
    </source>
</evidence>
<dbReference type="EMBL" id="CAJVPK010000249">
    <property type="protein sequence ID" value="CAG8482908.1"/>
    <property type="molecule type" value="Genomic_DNA"/>
</dbReference>
<dbReference type="InterPro" id="IPR032675">
    <property type="entry name" value="LRR_dom_sf"/>
</dbReference>
<feature type="domain" description="F-box" evidence="1">
    <location>
        <begin position="4"/>
        <end position="45"/>
    </location>
</feature>
<dbReference type="AlphaFoldDB" id="A0A9N8Z9F7"/>
<evidence type="ECO:0000313" key="3">
    <source>
        <dbReference type="Proteomes" id="UP000789706"/>
    </source>
</evidence>
<proteinExistence type="predicted"/>
<protein>
    <submittedName>
        <fullName evidence="2">1065_t:CDS:1</fullName>
    </submittedName>
</protein>
<comment type="caution">
    <text evidence="2">The sequence shown here is derived from an EMBL/GenBank/DDBJ whole genome shotgun (WGS) entry which is preliminary data.</text>
</comment>
<accession>A0A9N8Z9F7</accession>
<name>A0A9N8Z9F7_9GLOM</name>
<sequence>MTTKIPTEILIKIFNNVQSLRSEDLYSFLLVNRNWCNITIPLLWKLPLDQECCTDDEKLRKKALCIRTYISSIFDYPSFIHKFRTDNLVHFISIYSQQIIGSNNNKNESRILFREICKLIINRCSYLEYFKLAKVARNFSANFDDYGDSIVSILKLPGALKVFKKLKTFISVANDDQFRPLYELLVLICHNLLNMDLEINSYSSYQEQLLTKLISGQKRLENLSIIDNSYTDCHLLFWAIISQKETLKSLRLKKLYYYRCMEKSPPIMQFTSLQELYIEDCYGLNNSDCLSLASSFTQLSSFHYFDSNWCPQEFIIKIFETANSNLRNIYLELYPEITFDSFSAILNYCTKITKLTLPNLRPEQVIAIFNNNFNELRRFSFGIEKGLDANKLLCQMAKNVPESLETIEIQTKMNYDPWIISASSLRNLFEGWCYKGEGNKKIIVKRTRLRQFKLSDEHFKVIEKYGVQLDIIDMEK</sequence>
<gene>
    <name evidence="2" type="ORF">DEBURN_LOCUS3763</name>
</gene>
<dbReference type="InterPro" id="IPR001810">
    <property type="entry name" value="F-box_dom"/>
</dbReference>
<dbReference type="SUPFAM" id="SSF52047">
    <property type="entry name" value="RNI-like"/>
    <property type="match status" value="1"/>
</dbReference>
<keyword evidence="3" id="KW-1185">Reference proteome</keyword>
<reference evidence="2" key="1">
    <citation type="submission" date="2021-06" db="EMBL/GenBank/DDBJ databases">
        <authorList>
            <person name="Kallberg Y."/>
            <person name="Tangrot J."/>
            <person name="Rosling A."/>
        </authorList>
    </citation>
    <scope>NUCLEOTIDE SEQUENCE</scope>
    <source>
        <strain evidence="2">AZ414A</strain>
    </source>
</reference>
<evidence type="ECO:0000313" key="2">
    <source>
        <dbReference type="EMBL" id="CAG8482908.1"/>
    </source>
</evidence>
<dbReference type="Gene3D" id="3.80.10.10">
    <property type="entry name" value="Ribonuclease Inhibitor"/>
    <property type="match status" value="1"/>
</dbReference>
<dbReference type="Proteomes" id="UP000789706">
    <property type="component" value="Unassembled WGS sequence"/>
</dbReference>
<organism evidence="2 3">
    <name type="scientific">Diversispora eburnea</name>
    <dbReference type="NCBI Taxonomy" id="1213867"/>
    <lineage>
        <taxon>Eukaryota</taxon>
        <taxon>Fungi</taxon>
        <taxon>Fungi incertae sedis</taxon>
        <taxon>Mucoromycota</taxon>
        <taxon>Glomeromycotina</taxon>
        <taxon>Glomeromycetes</taxon>
        <taxon>Diversisporales</taxon>
        <taxon>Diversisporaceae</taxon>
        <taxon>Diversispora</taxon>
    </lineage>
</organism>